<protein>
    <recommendedName>
        <fullName evidence="3">Polyketide cyclase / dehydrase and lipid transport</fullName>
    </recommendedName>
</protein>
<sequence>MKTQTIHCGIILQAPLPLVFEAYFELDHLKIFRDFPYLGGFDYAEPKKEYFKAGHQHWIYFKDGSSAVRKINTFFPGLSFSAVVYHFSSLRFKGLYSIEYSFNFSEGPGNTGSRISCKYDFRFRSGLWALIFEAFAKEMISKNIDAFLQRTAENMQFRGLSIN</sequence>
<reference evidence="1 2" key="1">
    <citation type="submission" date="2024-04" db="EMBL/GenBank/DDBJ databases">
        <title>Flavobacterium sp. DGU38 16S ribosomal RNA gene Genome sequencing and assembly.</title>
        <authorList>
            <person name="Park S."/>
        </authorList>
    </citation>
    <scope>NUCLEOTIDE SEQUENCE [LARGE SCALE GENOMIC DNA]</scope>
    <source>
        <strain evidence="1 2">DGU38</strain>
    </source>
</reference>
<dbReference type="InterPro" id="IPR023393">
    <property type="entry name" value="START-like_dom_sf"/>
</dbReference>
<dbReference type="Gene3D" id="3.30.530.20">
    <property type="match status" value="1"/>
</dbReference>
<evidence type="ECO:0008006" key="3">
    <source>
        <dbReference type="Google" id="ProtNLM"/>
    </source>
</evidence>
<proteinExistence type="predicted"/>
<keyword evidence="2" id="KW-1185">Reference proteome</keyword>
<name>A0ABU9IP20_9FLAO</name>
<gene>
    <name evidence="1" type="ORF">AAEO57_10140</name>
</gene>
<comment type="caution">
    <text evidence="1">The sequence shown here is derived from an EMBL/GenBank/DDBJ whole genome shotgun (WGS) entry which is preliminary data.</text>
</comment>
<dbReference type="SUPFAM" id="SSF55961">
    <property type="entry name" value="Bet v1-like"/>
    <property type="match status" value="1"/>
</dbReference>
<accession>A0ABU9IP20</accession>
<dbReference type="RefSeq" id="WP_341692179.1">
    <property type="nucleotide sequence ID" value="NZ_JBBYHS010000009.1"/>
</dbReference>
<evidence type="ECO:0000313" key="2">
    <source>
        <dbReference type="Proteomes" id="UP001485226"/>
    </source>
</evidence>
<organism evidence="1 2">
    <name type="scientific">Flavobacterium calami</name>
    <dbReference type="NCBI Taxonomy" id="3139144"/>
    <lineage>
        <taxon>Bacteria</taxon>
        <taxon>Pseudomonadati</taxon>
        <taxon>Bacteroidota</taxon>
        <taxon>Flavobacteriia</taxon>
        <taxon>Flavobacteriales</taxon>
        <taxon>Flavobacteriaceae</taxon>
        <taxon>Flavobacterium</taxon>
    </lineage>
</organism>
<dbReference type="Proteomes" id="UP001485226">
    <property type="component" value="Unassembled WGS sequence"/>
</dbReference>
<dbReference type="EMBL" id="JBBYHS010000009">
    <property type="protein sequence ID" value="MEL1254136.1"/>
    <property type="molecule type" value="Genomic_DNA"/>
</dbReference>
<evidence type="ECO:0000313" key="1">
    <source>
        <dbReference type="EMBL" id="MEL1254136.1"/>
    </source>
</evidence>